<dbReference type="InterPro" id="IPR001851">
    <property type="entry name" value="ABC_transp_permease"/>
</dbReference>
<feature type="transmembrane region" description="Helical" evidence="8">
    <location>
        <begin position="297"/>
        <end position="316"/>
    </location>
</feature>
<dbReference type="CDD" id="cd06579">
    <property type="entry name" value="TM_PBP1_transp_AraH_like"/>
    <property type="match status" value="1"/>
</dbReference>
<feature type="transmembrane region" description="Helical" evidence="8">
    <location>
        <begin position="88"/>
        <end position="111"/>
    </location>
</feature>
<feature type="transmembrane region" description="Helical" evidence="8">
    <location>
        <begin position="246"/>
        <end position="265"/>
    </location>
</feature>
<evidence type="ECO:0000313" key="9">
    <source>
        <dbReference type="EMBL" id="MCY6484669.1"/>
    </source>
</evidence>
<dbReference type="EMBL" id="JAPQER010000003">
    <property type="protein sequence ID" value="MCY6484669.1"/>
    <property type="molecule type" value="Genomic_DNA"/>
</dbReference>
<gene>
    <name evidence="9" type="ORF">OW763_09985</name>
</gene>
<protein>
    <submittedName>
        <fullName evidence="9">ABC transporter permease</fullName>
    </submittedName>
</protein>
<accession>A0ABT4D0A2</accession>
<feature type="transmembrane region" description="Helical" evidence="8">
    <location>
        <begin position="118"/>
        <end position="141"/>
    </location>
</feature>
<evidence type="ECO:0000256" key="2">
    <source>
        <dbReference type="ARBA" id="ARBA00022448"/>
    </source>
</evidence>
<feature type="transmembrane region" description="Helical" evidence="8">
    <location>
        <begin position="64"/>
        <end position="82"/>
    </location>
</feature>
<evidence type="ECO:0000256" key="1">
    <source>
        <dbReference type="ARBA" id="ARBA00004651"/>
    </source>
</evidence>
<keyword evidence="10" id="KW-1185">Reference proteome</keyword>
<reference evidence="9" key="1">
    <citation type="submission" date="2022-12" db="EMBL/GenBank/DDBJ databases">
        <authorList>
            <person name="Wang J."/>
        </authorList>
    </citation>
    <scope>NUCLEOTIDE SEQUENCE</scope>
    <source>
        <strain evidence="9">HY-45-18</strain>
    </source>
</reference>
<evidence type="ECO:0000256" key="4">
    <source>
        <dbReference type="ARBA" id="ARBA00022519"/>
    </source>
</evidence>
<sequence>MKHAIKSKEMGILLIILVLSLIITINNPTFLRIDNILDVLKGNAVLGIMAMGMLVVILTGGIDVSVSASIAAVTVIVGNIMGNFGGNIFLVFLISGIIGIAFGTVNGVLIAKLKLAPIVVTLGTMSIINGVVLYCTNGAWINNLPKNFIEFGKKTFFSLPDGQGGSVGIPVQILFFIGAALLTWYILKYTLIGRGIYAVGGDRVSAERIGYKPDLITIFLYGYMGLMVGIAATVHTSIMKQVDPNAFMGFELQVVAAVVLGGANVLGGEGTVLGTILGVILLAIMNNGLVLMHISVFWQKIIIGLIIIASVSFDVIQRKRKEKNRTIVDIEE</sequence>
<evidence type="ECO:0000256" key="8">
    <source>
        <dbReference type="SAM" id="Phobius"/>
    </source>
</evidence>
<feature type="transmembrane region" description="Helical" evidence="8">
    <location>
        <begin position="272"/>
        <end position="291"/>
    </location>
</feature>
<comment type="subcellular location">
    <subcellularLocation>
        <location evidence="1">Cell membrane</location>
        <topology evidence="1">Multi-pass membrane protein</topology>
    </subcellularLocation>
</comment>
<evidence type="ECO:0000256" key="6">
    <source>
        <dbReference type="ARBA" id="ARBA00022989"/>
    </source>
</evidence>
<dbReference type="PANTHER" id="PTHR32196">
    <property type="entry name" value="ABC TRANSPORTER PERMEASE PROTEIN YPHD-RELATED-RELATED"/>
    <property type="match status" value="1"/>
</dbReference>
<keyword evidence="6 8" id="KW-1133">Transmembrane helix</keyword>
<evidence type="ECO:0000256" key="5">
    <source>
        <dbReference type="ARBA" id="ARBA00022692"/>
    </source>
</evidence>
<comment type="caution">
    <text evidence="9">The sequence shown here is derived from an EMBL/GenBank/DDBJ whole genome shotgun (WGS) entry which is preliminary data.</text>
</comment>
<feature type="transmembrane region" description="Helical" evidence="8">
    <location>
        <begin position="215"/>
        <end position="234"/>
    </location>
</feature>
<feature type="transmembrane region" description="Helical" evidence="8">
    <location>
        <begin position="12"/>
        <end position="33"/>
    </location>
</feature>
<keyword evidence="3" id="KW-1003">Cell membrane</keyword>
<dbReference type="PANTHER" id="PTHR32196:SF21">
    <property type="entry name" value="ABC TRANSPORTER PERMEASE PROTEIN YPHD-RELATED"/>
    <property type="match status" value="1"/>
</dbReference>
<dbReference type="Pfam" id="PF02653">
    <property type="entry name" value="BPD_transp_2"/>
    <property type="match status" value="1"/>
</dbReference>
<evidence type="ECO:0000256" key="7">
    <source>
        <dbReference type="ARBA" id="ARBA00023136"/>
    </source>
</evidence>
<keyword evidence="4" id="KW-0997">Cell inner membrane</keyword>
<evidence type="ECO:0000256" key="3">
    <source>
        <dbReference type="ARBA" id="ARBA00022475"/>
    </source>
</evidence>
<keyword evidence="7 8" id="KW-0472">Membrane</keyword>
<name>A0ABT4D0A2_9CLOT</name>
<proteinExistence type="predicted"/>
<evidence type="ECO:0000313" key="10">
    <source>
        <dbReference type="Proteomes" id="UP001078443"/>
    </source>
</evidence>
<dbReference type="RefSeq" id="WP_268040974.1">
    <property type="nucleotide sequence ID" value="NZ_JAPQER010000003.1"/>
</dbReference>
<dbReference type="Proteomes" id="UP001078443">
    <property type="component" value="Unassembled WGS sequence"/>
</dbReference>
<feature type="transmembrane region" description="Helical" evidence="8">
    <location>
        <begin position="167"/>
        <end position="187"/>
    </location>
</feature>
<keyword evidence="2" id="KW-0813">Transport</keyword>
<keyword evidence="5 8" id="KW-0812">Transmembrane</keyword>
<organism evidence="9 10">
    <name type="scientific">Clostridium aestuarii</name>
    <dbReference type="NCBI Taxonomy" id="338193"/>
    <lineage>
        <taxon>Bacteria</taxon>
        <taxon>Bacillati</taxon>
        <taxon>Bacillota</taxon>
        <taxon>Clostridia</taxon>
        <taxon>Eubacteriales</taxon>
        <taxon>Clostridiaceae</taxon>
        <taxon>Clostridium</taxon>
    </lineage>
</organism>